<evidence type="ECO:0000313" key="1">
    <source>
        <dbReference type="EMBL" id="RLU22527.1"/>
    </source>
</evidence>
<sequence>MWSSQIPRWLILKIWRECTSRGAREKREVAFAGSRENGQRDKQCSSRQAVFEVHATTLLSKGRPWTSHDIKGDVIVRTSSAAPAAAAVAAATLQDTPVPRTRLSRLLQLGETRNIAGGCNE</sequence>
<dbReference type="EMBL" id="QOIP01000005">
    <property type="protein sequence ID" value="RLU22527.1"/>
    <property type="molecule type" value="Genomic_DNA"/>
</dbReference>
<comment type="caution">
    <text evidence="1">The sequence shown here is derived from an EMBL/GenBank/DDBJ whole genome shotgun (WGS) entry which is preliminary data.</text>
</comment>
<gene>
    <name evidence="1" type="ORF">DMN91_004805</name>
</gene>
<dbReference type="AlphaFoldDB" id="A0A3L8DQ50"/>
<protein>
    <submittedName>
        <fullName evidence="1">Uncharacterized protein</fullName>
    </submittedName>
</protein>
<dbReference type="Proteomes" id="UP000279307">
    <property type="component" value="Chromosome 5"/>
</dbReference>
<proteinExistence type="predicted"/>
<reference evidence="1" key="1">
    <citation type="journal article" date="2018" name="Genome Res.">
        <title>The genomic architecture and molecular evolution of ant odorant receptors.</title>
        <authorList>
            <person name="McKenzie S.K."/>
            <person name="Kronauer D.J.C."/>
        </authorList>
    </citation>
    <scope>NUCLEOTIDE SEQUENCE [LARGE SCALE GENOMIC DNA]</scope>
    <source>
        <strain evidence="1">Clonal line C1</strain>
    </source>
</reference>
<name>A0A3L8DQ50_OOCBI</name>
<organism evidence="1">
    <name type="scientific">Ooceraea biroi</name>
    <name type="common">Clonal raider ant</name>
    <name type="synonym">Cerapachys biroi</name>
    <dbReference type="NCBI Taxonomy" id="2015173"/>
    <lineage>
        <taxon>Eukaryota</taxon>
        <taxon>Metazoa</taxon>
        <taxon>Ecdysozoa</taxon>
        <taxon>Arthropoda</taxon>
        <taxon>Hexapoda</taxon>
        <taxon>Insecta</taxon>
        <taxon>Pterygota</taxon>
        <taxon>Neoptera</taxon>
        <taxon>Endopterygota</taxon>
        <taxon>Hymenoptera</taxon>
        <taxon>Apocrita</taxon>
        <taxon>Aculeata</taxon>
        <taxon>Formicoidea</taxon>
        <taxon>Formicidae</taxon>
        <taxon>Dorylinae</taxon>
        <taxon>Ooceraea</taxon>
    </lineage>
</organism>
<reference evidence="1" key="2">
    <citation type="submission" date="2018-07" db="EMBL/GenBank/DDBJ databases">
        <authorList>
            <person name="Mckenzie S.K."/>
            <person name="Kronauer D.J.C."/>
        </authorList>
    </citation>
    <scope>NUCLEOTIDE SEQUENCE</scope>
    <source>
        <strain evidence="1">Clonal line C1</strain>
    </source>
</reference>
<accession>A0A3L8DQ50</accession>